<feature type="signal peptide" evidence="5">
    <location>
        <begin position="1"/>
        <end position="18"/>
    </location>
</feature>
<keyword evidence="5" id="KW-0732">Signal</keyword>
<evidence type="ECO:0000256" key="1">
    <source>
        <dbReference type="ARBA" id="ARBA00022723"/>
    </source>
</evidence>
<evidence type="ECO:0000313" key="7">
    <source>
        <dbReference type="EMBL" id="NME71023.1"/>
    </source>
</evidence>
<evidence type="ECO:0000256" key="2">
    <source>
        <dbReference type="ARBA" id="ARBA00022801"/>
    </source>
</evidence>
<dbReference type="AlphaFoldDB" id="A0A7X9XBT8"/>
<dbReference type="SUPFAM" id="SSF51445">
    <property type="entry name" value="(Trans)glycosidases"/>
    <property type="match status" value="1"/>
</dbReference>
<organism evidence="7 8">
    <name type="scientific">Flammeovirga aprica JL-4</name>
    <dbReference type="NCBI Taxonomy" id="694437"/>
    <lineage>
        <taxon>Bacteria</taxon>
        <taxon>Pseudomonadati</taxon>
        <taxon>Bacteroidota</taxon>
        <taxon>Cytophagia</taxon>
        <taxon>Cytophagales</taxon>
        <taxon>Flammeovirgaceae</taxon>
        <taxon>Flammeovirga</taxon>
    </lineage>
</organism>
<dbReference type="EMBL" id="JABANE010000083">
    <property type="protein sequence ID" value="NME71023.1"/>
    <property type="molecule type" value="Genomic_DNA"/>
</dbReference>
<keyword evidence="1" id="KW-0479">Metal-binding</keyword>
<feature type="chain" id="PRO_5031330666" evidence="5">
    <location>
        <begin position="19"/>
        <end position="743"/>
    </location>
</feature>
<keyword evidence="3" id="KW-0862">Zinc</keyword>
<dbReference type="Proteomes" id="UP000576082">
    <property type="component" value="Unassembled WGS sequence"/>
</dbReference>
<keyword evidence="4" id="KW-0326">Glycosidase</keyword>
<reference evidence="7 8" key="1">
    <citation type="submission" date="2020-04" db="EMBL/GenBank/DDBJ databases">
        <title>Flammeovirga sp. SR4, a novel species isolated from seawater.</title>
        <authorList>
            <person name="Wang X."/>
        </authorList>
    </citation>
    <scope>NUCLEOTIDE SEQUENCE [LARGE SCALE GENOMIC DNA]</scope>
    <source>
        <strain evidence="7 8">ATCC 23126</strain>
    </source>
</reference>
<dbReference type="GO" id="GO:0046872">
    <property type="term" value="F:metal ion binding"/>
    <property type="evidence" value="ECO:0007669"/>
    <property type="project" value="UniProtKB-KW"/>
</dbReference>
<dbReference type="GO" id="GO:0009341">
    <property type="term" value="C:beta-galactosidase complex"/>
    <property type="evidence" value="ECO:0007669"/>
    <property type="project" value="InterPro"/>
</dbReference>
<dbReference type="InterPro" id="IPR017853">
    <property type="entry name" value="GH"/>
</dbReference>
<evidence type="ECO:0000313" key="8">
    <source>
        <dbReference type="Proteomes" id="UP000576082"/>
    </source>
</evidence>
<dbReference type="PANTHER" id="PTHR36447">
    <property type="entry name" value="BETA-GALACTOSIDASE GANA"/>
    <property type="match status" value="1"/>
</dbReference>
<evidence type="ECO:0000256" key="3">
    <source>
        <dbReference type="ARBA" id="ARBA00022833"/>
    </source>
</evidence>
<evidence type="ECO:0000256" key="4">
    <source>
        <dbReference type="ARBA" id="ARBA00023295"/>
    </source>
</evidence>
<sequence length="743" mass="85647">MKIFLLLITLLISNSLLAQVLPTTVGHIGEKPVVLRNGEPVLFKGIQYWGLDHWNEGHWEEDIKNIKKLGLNGIRLNIAWDHIEAKEGVFTFEKLDQLLDLIEENDLSIVLQLNQSAHAWKPVWFEQKYTSKELLVKDVNGKNQYDRLSFSSAPFKKHYYNYVRNTVAHLKDRQSIIAYSVYTEPHFADKEQWLDYNKHSREGFKNWLRGRYESIEQLNTAWHTNFGSFGKVEPYREVPNSDWNQMPDEHRKQFGDWNLWNCVAKAEFIGGLIAECKKIDKEHLYIQNMMWKWSGKYGANVALDPEINYAYADIIGINVYPYGKNAYKVGASVNFIRSMFRNTKPVWLGEFSTKSGNATEEELSAMLGEAFKLGCTGFVYFTYNGQAEKGGEEYGIEHYGILDRNRKKKDAFYELQDYLKHEVTGEEKTILETPIPEAKVNFLWPQMNKIYAYLSEEFNFDMYVSAFNLTNMDSDLPVNVITEKQLIHGEYDKSLPLLVPSMPMTNKKVAGALKKQIKNEGLNVLIAGRFGNYYFNNQKEVTNKGNTRLDSYLGLGFKYLKKGNNKARLKMEQDYGELKTNDSVIPKFDKIAITQTEGLTPLAKWPDGTIAMGLQPLGKGEILYVGSHFFKFTSSATDSARVFNKKVLQSFVEESNKRDQVTSLKQGKKKKKKRLIRLDDKKYTVDLIGEYTFQVVNFDGRLLASSSEPRMHRVIDLKNLSSGKYLIKIRTHTDQQTDIIVVP</sequence>
<dbReference type="InterPro" id="IPR003476">
    <property type="entry name" value="Glyco_hydro_42"/>
</dbReference>
<accession>A0A7X9XBT8</accession>
<feature type="domain" description="Glycoside hydrolase family 42 N-terminal" evidence="6">
    <location>
        <begin position="52"/>
        <end position="419"/>
    </location>
</feature>
<keyword evidence="2 7" id="KW-0378">Hydrolase</keyword>
<dbReference type="PANTHER" id="PTHR36447:SF2">
    <property type="entry name" value="BETA-GALACTOSIDASE YESZ"/>
    <property type="match status" value="1"/>
</dbReference>
<dbReference type="GO" id="GO:0004565">
    <property type="term" value="F:beta-galactosidase activity"/>
    <property type="evidence" value="ECO:0007669"/>
    <property type="project" value="InterPro"/>
</dbReference>
<dbReference type="Gene3D" id="3.40.50.880">
    <property type="match status" value="1"/>
</dbReference>
<dbReference type="Gene3D" id="3.20.20.80">
    <property type="entry name" value="Glycosidases"/>
    <property type="match status" value="1"/>
</dbReference>
<protein>
    <submittedName>
        <fullName evidence="7">Cellulase family glycosylhydrolase</fullName>
    </submittedName>
</protein>
<dbReference type="InterPro" id="IPR013529">
    <property type="entry name" value="Glyco_hydro_42_N"/>
</dbReference>
<dbReference type="InterPro" id="IPR029062">
    <property type="entry name" value="Class_I_gatase-like"/>
</dbReference>
<evidence type="ECO:0000259" key="6">
    <source>
        <dbReference type="Pfam" id="PF02449"/>
    </source>
</evidence>
<dbReference type="GO" id="GO:0005975">
    <property type="term" value="P:carbohydrate metabolic process"/>
    <property type="evidence" value="ECO:0007669"/>
    <property type="project" value="InterPro"/>
</dbReference>
<evidence type="ECO:0000256" key="5">
    <source>
        <dbReference type="SAM" id="SignalP"/>
    </source>
</evidence>
<keyword evidence="8" id="KW-1185">Reference proteome</keyword>
<proteinExistence type="predicted"/>
<dbReference type="Pfam" id="PF02449">
    <property type="entry name" value="Glyco_hydro_42"/>
    <property type="match status" value="1"/>
</dbReference>
<name>A0A7X9XBT8_9BACT</name>
<gene>
    <name evidence="7" type="ORF">HHU12_23850</name>
</gene>
<comment type="caution">
    <text evidence="7">The sequence shown here is derived from an EMBL/GenBank/DDBJ whole genome shotgun (WGS) entry which is preliminary data.</text>
</comment>
<dbReference type="RefSeq" id="WP_169659247.1">
    <property type="nucleotide sequence ID" value="NZ_JABANE010000083.1"/>
</dbReference>